<sequence>MLIPTSLSKQPVIEAAFEMRFSKETQISEIVPGFLFHALGCTKPVISLPPSQIPKNVREGDEQLHYAVVSRLEIEGYYIGLSDHGVVVSTSTKYQGWSHFREKIIHVLNELNKLNLNDNIIRYSLKYVDFFPKEDDSNLFDKLNVSLNMAGESMSNYPINIRIDKNEGAFLNIIQILSHALVMSDNGEFNKKGLILDIDSIRQITNTDEIDKFKNEPKKILDDLHSCNKLAFFSCLKESTIQELEPSYK</sequence>
<comment type="caution">
    <text evidence="1">The sequence shown here is derived from an EMBL/GenBank/DDBJ whole genome shotgun (WGS) entry which is preliminary data.</text>
</comment>
<proteinExistence type="predicted"/>
<dbReference type="EMBL" id="JACZEO010000022">
    <property type="protein sequence ID" value="MBT2807051.1"/>
    <property type="molecule type" value="Genomic_DNA"/>
</dbReference>
<organism evidence="1 2">
    <name type="scientific">Escherichia coli</name>
    <dbReference type="NCBI Taxonomy" id="562"/>
    <lineage>
        <taxon>Bacteria</taxon>
        <taxon>Pseudomonadati</taxon>
        <taxon>Pseudomonadota</taxon>
        <taxon>Gammaproteobacteria</taxon>
        <taxon>Enterobacterales</taxon>
        <taxon>Enterobacteriaceae</taxon>
        <taxon>Escherichia</taxon>
    </lineage>
</organism>
<evidence type="ECO:0000313" key="2">
    <source>
        <dbReference type="Proteomes" id="UP000682682"/>
    </source>
</evidence>
<protein>
    <submittedName>
        <fullName evidence="1">TIGR04255 family protein</fullName>
    </submittedName>
</protein>
<evidence type="ECO:0000313" key="1">
    <source>
        <dbReference type="EMBL" id="MBT2807051.1"/>
    </source>
</evidence>
<accession>A0ACC5TZM0</accession>
<gene>
    <name evidence="1" type="ORF">ID255_15615</name>
</gene>
<dbReference type="Proteomes" id="UP000682682">
    <property type="component" value="Unassembled WGS sequence"/>
</dbReference>
<name>A0ACC5TZM0_ECOLX</name>
<reference evidence="1 2" key="1">
    <citation type="journal article" date="2021" name="Diagn. Microbiol. Infect. Dis.">
        <title>Molecular epidemiology of NDM-5-producing Escherichia coli high-risk clones identified in two Italian hospitals in 2017-2019.</title>
        <authorList>
            <person name="Bibbolino G."/>
            <person name="Di Lella F.M."/>
            <person name="Oliva A."/>
            <person name="Lichtner M."/>
            <person name="Del Borgo C."/>
            <person name="Raponi G."/>
            <person name="Trancassini M."/>
            <person name="Mengoni F."/>
            <person name="Arcari G."/>
            <person name="Antonelli G."/>
            <person name="Carattoli A."/>
        </authorList>
    </citation>
    <scope>NUCLEOTIDE SEQUENCE [LARGE SCALE GENOMIC DNA]</scope>
    <source>
        <strain evidence="1 2">LT-1</strain>
    </source>
</reference>